<evidence type="ECO:0000256" key="4">
    <source>
        <dbReference type="ARBA" id="ARBA00022741"/>
    </source>
</evidence>
<dbReference type="EMBL" id="CP075546">
    <property type="protein sequence ID" value="QVV89105.1"/>
    <property type="molecule type" value="Genomic_DNA"/>
</dbReference>
<feature type="domain" description="ABC transporter" evidence="7">
    <location>
        <begin position="2"/>
        <end position="218"/>
    </location>
</feature>
<name>A0A8E7AXC4_9EURY</name>
<dbReference type="SUPFAM" id="SSF52540">
    <property type="entry name" value="P-loop containing nucleoside triphosphate hydrolases"/>
    <property type="match status" value="1"/>
</dbReference>
<reference evidence="8 9" key="1">
    <citation type="submission" date="2021-05" db="EMBL/GenBank/DDBJ databases">
        <title>A novel Methanospirillum isolate from a pyrite-forming mixed culture.</title>
        <authorList>
            <person name="Bunk B."/>
            <person name="Sproer C."/>
            <person name="Spring S."/>
            <person name="Pester M."/>
        </authorList>
    </citation>
    <scope>NUCLEOTIDE SEQUENCE [LARGE SCALE GENOMIC DNA]</scope>
    <source>
        <strain evidence="8 9">J.3.6.1-F.2.7.3</strain>
    </source>
</reference>
<evidence type="ECO:0000256" key="1">
    <source>
        <dbReference type="ARBA" id="ARBA00004236"/>
    </source>
</evidence>
<comment type="subcellular location">
    <subcellularLocation>
        <location evidence="1">Cell membrane</location>
    </subcellularLocation>
</comment>
<dbReference type="GO" id="GO:0055085">
    <property type="term" value="P:transmembrane transport"/>
    <property type="evidence" value="ECO:0007669"/>
    <property type="project" value="InterPro"/>
</dbReference>
<dbReference type="InterPro" id="IPR050153">
    <property type="entry name" value="Metal_Ion_Import_ABC"/>
</dbReference>
<dbReference type="Pfam" id="PF00005">
    <property type="entry name" value="ABC_tran"/>
    <property type="match status" value="1"/>
</dbReference>
<dbReference type="GO" id="GO:0005524">
    <property type="term" value="F:ATP binding"/>
    <property type="evidence" value="ECO:0007669"/>
    <property type="project" value="UniProtKB-KW"/>
</dbReference>
<evidence type="ECO:0000259" key="7">
    <source>
        <dbReference type="PROSITE" id="PS50893"/>
    </source>
</evidence>
<dbReference type="InterPro" id="IPR015856">
    <property type="entry name" value="ABC_transpr_CbiO/EcfA_su"/>
</dbReference>
<keyword evidence="4" id="KW-0547">Nucleotide-binding</keyword>
<keyword evidence="3" id="KW-0813">Transport</keyword>
<dbReference type="RefSeq" id="WP_214419907.1">
    <property type="nucleotide sequence ID" value="NZ_CP075546.1"/>
</dbReference>
<keyword evidence="5 8" id="KW-0067">ATP-binding</keyword>
<dbReference type="InterPro" id="IPR003439">
    <property type="entry name" value="ABC_transporter-like_ATP-bd"/>
</dbReference>
<accession>A0A8E7AXC4</accession>
<dbReference type="AlphaFoldDB" id="A0A8E7AXC4"/>
<dbReference type="GeneID" id="65095677"/>
<evidence type="ECO:0000256" key="3">
    <source>
        <dbReference type="ARBA" id="ARBA00022448"/>
    </source>
</evidence>
<dbReference type="KEGG" id="mrtj:KHC33_00795"/>
<comment type="function">
    <text evidence="6">Probably part of an ABC transporter complex. Responsible for energy coupling to the transport system.</text>
</comment>
<protein>
    <submittedName>
        <fullName evidence="8">Energy-coupling factor ABC transporter ATP-binding protein</fullName>
    </submittedName>
</protein>
<evidence type="ECO:0000313" key="9">
    <source>
        <dbReference type="Proteomes" id="UP000680656"/>
    </source>
</evidence>
<sequence length="233" mass="25216">MIKIHAVRSGILNISSCAIKPGVCGITGPNGSGKTTFLKLLAGIFPPGTGTIHIDGKNPADCVIGWVGEYPDRNILFTRVFDELASHLRFSKKNCTDIEKIVCVCARNLGISHLLDRAVHGLSGGELVLIACGAAMIAQPDLLILDETDSHLDDEFCSHLDNIIQKSGIRYVLFSSHRPEHLAHTDKIITLENGEMQDHTSSQNTGNQGGHCHLNDPGFWKTVIAETSGRDTL</sequence>
<proteinExistence type="inferred from homology"/>
<dbReference type="PANTHER" id="PTHR42734">
    <property type="entry name" value="METAL TRANSPORT SYSTEM ATP-BINDING PROTEIN TM_0124-RELATED"/>
    <property type="match status" value="1"/>
</dbReference>
<evidence type="ECO:0000256" key="6">
    <source>
        <dbReference type="ARBA" id="ARBA00025157"/>
    </source>
</evidence>
<dbReference type="PROSITE" id="PS50893">
    <property type="entry name" value="ABC_TRANSPORTER_2"/>
    <property type="match status" value="1"/>
</dbReference>
<dbReference type="GO" id="GO:0005886">
    <property type="term" value="C:plasma membrane"/>
    <property type="evidence" value="ECO:0007669"/>
    <property type="project" value="UniProtKB-SubCell"/>
</dbReference>
<comment type="similarity">
    <text evidence="2">Belongs to the ABC transporter superfamily.</text>
</comment>
<dbReference type="Proteomes" id="UP000680656">
    <property type="component" value="Chromosome"/>
</dbReference>
<dbReference type="GO" id="GO:0016887">
    <property type="term" value="F:ATP hydrolysis activity"/>
    <property type="evidence" value="ECO:0007669"/>
    <property type="project" value="InterPro"/>
</dbReference>
<dbReference type="SMART" id="SM00382">
    <property type="entry name" value="AAA"/>
    <property type="match status" value="1"/>
</dbReference>
<evidence type="ECO:0000313" key="8">
    <source>
        <dbReference type="EMBL" id="QVV89105.1"/>
    </source>
</evidence>
<dbReference type="PANTHER" id="PTHR42734:SF17">
    <property type="entry name" value="METAL TRANSPORT SYSTEM ATP-BINDING PROTEIN TM_0124-RELATED"/>
    <property type="match status" value="1"/>
</dbReference>
<dbReference type="InterPro" id="IPR027417">
    <property type="entry name" value="P-loop_NTPase"/>
</dbReference>
<dbReference type="CDD" id="cd03225">
    <property type="entry name" value="ABC_cobalt_CbiO_domain1"/>
    <property type="match status" value="1"/>
</dbReference>
<organism evidence="8 9">
    <name type="scientific">Methanospirillum purgamenti</name>
    <dbReference type="NCBI Taxonomy" id="2834276"/>
    <lineage>
        <taxon>Archaea</taxon>
        <taxon>Methanobacteriati</taxon>
        <taxon>Methanobacteriota</taxon>
        <taxon>Stenosarchaea group</taxon>
        <taxon>Methanomicrobia</taxon>
        <taxon>Methanomicrobiales</taxon>
        <taxon>Methanospirillaceae</taxon>
        <taxon>Methanospirillum</taxon>
    </lineage>
</organism>
<evidence type="ECO:0000256" key="5">
    <source>
        <dbReference type="ARBA" id="ARBA00022840"/>
    </source>
</evidence>
<gene>
    <name evidence="8" type="ORF">KHC33_00795</name>
</gene>
<dbReference type="InterPro" id="IPR003593">
    <property type="entry name" value="AAA+_ATPase"/>
</dbReference>
<dbReference type="Gene3D" id="3.40.50.300">
    <property type="entry name" value="P-loop containing nucleotide triphosphate hydrolases"/>
    <property type="match status" value="1"/>
</dbReference>
<keyword evidence="9" id="KW-1185">Reference proteome</keyword>
<evidence type="ECO:0000256" key="2">
    <source>
        <dbReference type="ARBA" id="ARBA00005417"/>
    </source>
</evidence>